<evidence type="ECO:0000256" key="1">
    <source>
        <dbReference type="SAM" id="Phobius"/>
    </source>
</evidence>
<sequence length="43" mass="4668">MAIEILMAVSGLFLMVVAFFAIRDRVLLEAGKPEPSDTGKESN</sequence>
<keyword evidence="1" id="KW-1133">Transmembrane helix</keyword>
<feature type="transmembrane region" description="Helical" evidence="1">
    <location>
        <begin position="6"/>
        <end position="22"/>
    </location>
</feature>
<reference evidence="2" key="1">
    <citation type="submission" date="2019-08" db="EMBL/GenBank/DDBJ databases">
        <authorList>
            <person name="Kucharzyk K."/>
            <person name="Murdoch R.W."/>
            <person name="Higgins S."/>
            <person name="Loffler F."/>
        </authorList>
    </citation>
    <scope>NUCLEOTIDE SEQUENCE</scope>
</reference>
<keyword evidence="1" id="KW-0472">Membrane</keyword>
<keyword evidence="1" id="KW-0812">Transmembrane</keyword>
<accession>A0A645BAE2</accession>
<dbReference type="AlphaFoldDB" id="A0A645BAE2"/>
<comment type="caution">
    <text evidence="2">The sequence shown here is derived from an EMBL/GenBank/DDBJ whole genome shotgun (WGS) entry which is preliminary data.</text>
</comment>
<dbReference type="EMBL" id="VSSQ01018786">
    <property type="protein sequence ID" value="MPM62282.1"/>
    <property type="molecule type" value="Genomic_DNA"/>
</dbReference>
<evidence type="ECO:0000313" key="2">
    <source>
        <dbReference type="EMBL" id="MPM62282.1"/>
    </source>
</evidence>
<protein>
    <submittedName>
        <fullName evidence="2">Uncharacterized protein</fullName>
    </submittedName>
</protein>
<proteinExistence type="predicted"/>
<name>A0A645BAE2_9ZZZZ</name>
<organism evidence="2">
    <name type="scientific">bioreactor metagenome</name>
    <dbReference type="NCBI Taxonomy" id="1076179"/>
    <lineage>
        <taxon>unclassified sequences</taxon>
        <taxon>metagenomes</taxon>
        <taxon>ecological metagenomes</taxon>
    </lineage>
</organism>
<gene>
    <name evidence="2" type="ORF">SDC9_109148</name>
</gene>